<dbReference type="AlphaFoldDB" id="A0AAD7UKQ8"/>
<feature type="binding site" evidence="7">
    <location>
        <position position="178"/>
    </location>
    <ligand>
        <name>chlorophyll a</name>
        <dbReference type="ChEBI" id="CHEBI:58416"/>
        <label>1</label>
    </ligand>
</feature>
<feature type="binding site" evidence="7">
    <location>
        <position position="80"/>
    </location>
    <ligand>
        <name>chlorophyll a</name>
        <dbReference type="ChEBI" id="CHEBI:58416"/>
        <label>1</label>
    </ligand>
</feature>
<accession>A0AAD7UKQ8</accession>
<keyword evidence="8" id="KW-1133">Transmembrane helix</keyword>
<dbReference type="EMBL" id="JAQMWT010000167">
    <property type="protein sequence ID" value="KAJ8608523.1"/>
    <property type="molecule type" value="Genomic_DNA"/>
</dbReference>
<sequence length="206" mass="22288">MMMLAFLLLPAAYGFVTTPNGGQALTVRAAEMSKALPFLTKPKLLDGTMAGDVGFDPLGLSEIDDVGIDLYWMREAEIKHGRVAMLATAGILFVEIFGPLPGWPLAEGRSQMDVFWDAWDEHPNAITSAFLVIGIVEIIMGVAITQGRETGKRAPGDWGFNPIGFKVTEDMAMKEIANGRLAMWAAAGMILQGVITHKPCLENIPL</sequence>
<organism evidence="9 10">
    <name type="scientific">Chrysophaeum taylorii</name>
    <dbReference type="NCBI Taxonomy" id="2483200"/>
    <lineage>
        <taxon>Eukaryota</taxon>
        <taxon>Sar</taxon>
        <taxon>Stramenopiles</taxon>
        <taxon>Ochrophyta</taxon>
        <taxon>Pelagophyceae</taxon>
        <taxon>Pelagomonadales</taxon>
        <taxon>Pelagomonadaceae</taxon>
        <taxon>Chrysophaeum</taxon>
    </lineage>
</organism>
<feature type="binding site" description="axial binding residue" evidence="7">
    <location>
        <position position="61"/>
    </location>
    <ligand>
        <name>chlorophyll b</name>
        <dbReference type="ChEBI" id="CHEBI:61721"/>
        <label>1</label>
    </ligand>
    <ligandPart>
        <name>Mg</name>
        <dbReference type="ChEBI" id="CHEBI:25107"/>
    </ligandPart>
</feature>
<dbReference type="PANTHER" id="PTHR21649">
    <property type="entry name" value="CHLOROPHYLL A/B BINDING PROTEIN"/>
    <property type="match status" value="1"/>
</dbReference>
<evidence type="ECO:0000256" key="5">
    <source>
        <dbReference type="ARBA" id="ARBA00022531"/>
    </source>
</evidence>
<evidence type="ECO:0000256" key="7">
    <source>
        <dbReference type="PIRSR" id="PIRSR601344-1"/>
    </source>
</evidence>
<evidence type="ECO:0000256" key="1">
    <source>
        <dbReference type="ARBA" id="ARBA00004022"/>
    </source>
</evidence>
<dbReference type="InterPro" id="IPR001344">
    <property type="entry name" value="Chloro_AB-bd_pln"/>
</dbReference>
<dbReference type="GO" id="GO:0009765">
    <property type="term" value="P:photosynthesis, light harvesting"/>
    <property type="evidence" value="ECO:0007669"/>
    <property type="project" value="InterPro"/>
</dbReference>
<reference evidence="9" key="1">
    <citation type="submission" date="2023-01" db="EMBL/GenBank/DDBJ databases">
        <title>Metagenome sequencing of chrysophaentin producing Chrysophaeum taylorii.</title>
        <authorList>
            <person name="Davison J."/>
            <person name="Bewley C."/>
        </authorList>
    </citation>
    <scope>NUCLEOTIDE SEQUENCE</scope>
    <source>
        <strain evidence="9">NIES-1699</strain>
    </source>
</reference>
<feature type="binding site" evidence="7">
    <location>
        <position position="174"/>
    </location>
    <ligand>
        <name>chlorophyll a</name>
        <dbReference type="ChEBI" id="CHEBI:58416"/>
        <label>1</label>
    </ligand>
</feature>
<feature type="binding site" description="axial binding residue" evidence="7">
    <location>
        <position position="82"/>
    </location>
    <ligand>
        <name>chlorophyll b</name>
        <dbReference type="ChEBI" id="CHEBI:61721"/>
        <label>1</label>
    </ligand>
    <ligandPart>
        <name>Mg</name>
        <dbReference type="ChEBI" id="CHEBI:25107"/>
    </ligandPart>
</feature>
<dbReference type="GO" id="GO:0016168">
    <property type="term" value="F:chlorophyll binding"/>
    <property type="evidence" value="ECO:0007669"/>
    <property type="project" value="UniProtKB-KW"/>
</dbReference>
<keyword evidence="4" id="KW-0150">Chloroplast</keyword>
<dbReference type="Gene3D" id="1.10.3460.10">
    <property type="entry name" value="Chlorophyll a/b binding protein domain"/>
    <property type="match status" value="1"/>
</dbReference>
<keyword evidence="8" id="KW-0812">Transmembrane</keyword>
<protein>
    <submittedName>
        <fullName evidence="9">Uncharacterized protein</fullName>
    </submittedName>
</protein>
<keyword evidence="5" id="KW-0602">Photosynthesis</keyword>
<keyword evidence="8" id="KW-0472">Membrane</keyword>
<dbReference type="InterPro" id="IPR022796">
    <property type="entry name" value="Chloroa_b-bind"/>
</dbReference>
<keyword evidence="10" id="KW-1185">Reference proteome</keyword>
<keyword evidence="7" id="KW-0148">Chlorophyll</keyword>
<evidence type="ECO:0000313" key="10">
    <source>
        <dbReference type="Proteomes" id="UP001230188"/>
    </source>
</evidence>
<dbReference type="GO" id="GO:0009507">
    <property type="term" value="C:chloroplast"/>
    <property type="evidence" value="ECO:0007669"/>
    <property type="project" value="UniProtKB-SubCell"/>
</dbReference>
<comment type="function">
    <text evidence="1">The light-harvesting complex (LHC) functions as a light receptor, it captures and delivers excitation energy to photosystems with which it is closely associated. Energy is transferred from the carotenoid and chlorophyll C (or B) to chlorophyll A and the photosynthetic reaction centers where it is used to synthesize ATP and reducing power.</text>
</comment>
<dbReference type="Pfam" id="PF00504">
    <property type="entry name" value="Chloroa_b-bind"/>
    <property type="match status" value="1"/>
</dbReference>
<name>A0AAD7UKQ8_9STRA</name>
<evidence type="ECO:0000256" key="8">
    <source>
        <dbReference type="SAM" id="Phobius"/>
    </source>
</evidence>
<dbReference type="GO" id="GO:0016020">
    <property type="term" value="C:membrane"/>
    <property type="evidence" value="ECO:0007669"/>
    <property type="project" value="InterPro"/>
</dbReference>
<comment type="subcellular location">
    <subcellularLocation>
        <location evidence="2">Plastid</location>
        <location evidence="2">Chloroplast</location>
    </subcellularLocation>
</comment>
<evidence type="ECO:0000313" key="9">
    <source>
        <dbReference type="EMBL" id="KAJ8608523.1"/>
    </source>
</evidence>
<feature type="binding site" evidence="7">
    <location>
        <position position="175"/>
    </location>
    <ligand>
        <name>chlorophyll a</name>
        <dbReference type="ChEBI" id="CHEBI:58416"/>
        <label>1</label>
    </ligand>
</feature>
<keyword evidence="7" id="KW-0157">Chromophore</keyword>
<evidence type="ECO:0000256" key="4">
    <source>
        <dbReference type="ARBA" id="ARBA00022528"/>
    </source>
</evidence>
<feature type="binding site" evidence="7">
    <location>
        <position position="77"/>
    </location>
    <ligand>
        <name>chlorophyll a</name>
        <dbReference type="ChEBI" id="CHEBI:58416"/>
        <label>1</label>
    </ligand>
</feature>
<feature type="binding site" evidence="7">
    <location>
        <position position="192"/>
    </location>
    <ligand>
        <name>chlorophyll a</name>
        <dbReference type="ChEBI" id="CHEBI:58416"/>
        <label>1</label>
    </ligand>
</feature>
<dbReference type="SUPFAM" id="SSF103511">
    <property type="entry name" value="Chlorophyll a-b binding protein"/>
    <property type="match status" value="1"/>
</dbReference>
<feature type="transmembrane region" description="Helical" evidence="8">
    <location>
        <begin position="84"/>
        <end position="105"/>
    </location>
</feature>
<evidence type="ECO:0000256" key="6">
    <source>
        <dbReference type="ARBA" id="ARBA00022640"/>
    </source>
</evidence>
<feature type="binding site" evidence="7">
    <location>
        <position position="180"/>
    </location>
    <ligand>
        <name>chlorophyll a</name>
        <dbReference type="ChEBI" id="CHEBI:58416"/>
        <label>1</label>
    </ligand>
</feature>
<evidence type="ECO:0000256" key="3">
    <source>
        <dbReference type="ARBA" id="ARBA00005933"/>
    </source>
</evidence>
<keyword evidence="6" id="KW-0934">Plastid</keyword>
<comment type="similarity">
    <text evidence="3">Belongs to the fucoxanthin chlorophyll protein family.</text>
</comment>
<gene>
    <name evidence="9" type="ORF">CTAYLR_005741</name>
</gene>
<comment type="caution">
    <text evidence="9">The sequence shown here is derived from an EMBL/GenBank/DDBJ whole genome shotgun (WGS) entry which is preliminary data.</text>
</comment>
<proteinExistence type="inferred from homology"/>
<feature type="transmembrane region" description="Helical" evidence="8">
    <location>
        <begin position="125"/>
        <end position="144"/>
    </location>
</feature>
<dbReference type="Proteomes" id="UP001230188">
    <property type="component" value="Unassembled WGS sequence"/>
</dbReference>
<evidence type="ECO:0000256" key="2">
    <source>
        <dbReference type="ARBA" id="ARBA00004229"/>
    </source>
</evidence>